<dbReference type="Gene3D" id="2.60.40.10">
    <property type="entry name" value="Immunoglobulins"/>
    <property type="match status" value="1"/>
</dbReference>
<protein>
    <recommendedName>
        <fullName evidence="2">histidine kinase</fullName>
        <ecNumber evidence="2">2.7.13.3</ecNumber>
    </recommendedName>
</protein>
<accession>A0ABV7JEN2</accession>
<dbReference type="InterPro" id="IPR013783">
    <property type="entry name" value="Ig-like_fold"/>
</dbReference>
<dbReference type="Pfam" id="PF00512">
    <property type="entry name" value="HisKA"/>
    <property type="match status" value="1"/>
</dbReference>
<dbReference type="SMART" id="SM00342">
    <property type="entry name" value="HTH_ARAC"/>
    <property type="match status" value="1"/>
</dbReference>
<comment type="catalytic activity">
    <reaction evidence="1">
        <text>ATP + protein L-histidine = ADP + protein N-phospho-L-histidine.</text>
        <dbReference type="EC" id="2.7.13.3"/>
    </reaction>
</comment>
<feature type="chain" id="PRO_5045219375" description="histidine kinase" evidence="7">
    <location>
        <begin position="20"/>
        <end position="1310"/>
    </location>
</feature>
<dbReference type="InterPro" id="IPR011123">
    <property type="entry name" value="Y_Y_Y"/>
</dbReference>
<dbReference type="InterPro" id="IPR015943">
    <property type="entry name" value="WD40/YVTN_repeat-like_dom_sf"/>
</dbReference>
<dbReference type="InterPro" id="IPR001789">
    <property type="entry name" value="Sig_transdc_resp-reg_receiver"/>
</dbReference>
<evidence type="ECO:0000256" key="7">
    <source>
        <dbReference type="SAM" id="SignalP"/>
    </source>
</evidence>
<evidence type="ECO:0000313" key="12">
    <source>
        <dbReference type="Proteomes" id="UP001595533"/>
    </source>
</evidence>
<dbReference type="CDD" id="cd00075">
    <property type="entry name" value="HATPase"/>
    <property type="match status" value="1"/>
</dbReference>
<dbReference type="PANTHER" id="PTHR43547">
    <property type="entry name" value="TWO-COMPONENT HISTIDINE KINASE"/>
    <property type="match status" value="1"/>
</dbReference>
<feature type="domain" description="Response regulatory" evidence="10">
    <location>
        <begin position="1063"/>
        <end position="1178"/>
    </location>
</feature>
<dbReference type="Gene3D" id="1.10.287.130">
    <property type="match status" value="1"/>
</dbReference>
<dbReference type="GO" id="GO:0005524">
    <property type="term" value="F:ATP binding"/>
    <property type="evidence" value="ECO:0007669"/>
    <property type="project" value="UniProtKB-KW"/>
</dbReference>
<dbReference type="PROSITE" id="PS50110">
    <property type="entry name" value="RESPONSE_REGULATORY"/>
    <property type="match status" value="1"/>
</dbReference>
<dbReference type="Pfam" id="PF12833">
    <property type="entry name" value="HTH_18"/>
    <property type="match status" value="1"/>
</dbReference>
<organism evidence="11 12">
    <name type="scientific">Marinicella sediminis</name>
    <dbReference type="NCBI Taxonomy" id="1792834"/>
    <lineage>
        <taxon>Bacteria</taxon>
        <taxon>Pseudomonadati</taxon>
        <taxon>Pseudomonadota</taxon>
        <taxon>Gammaproteobacteria</taxon>
        <taxon>Lysobacterales</taxon>
        <taxon>Marinicellaceae</taxon>
        <taxon>Marinicella</taxon>
    </lineage>
</organism>
<dbReference type="SUPFAM" id="SSF101898">
    <property type="entry name" value="NHL repeat"/>
    <property type="match status" value="1"/>
</dbReference>
<feature type="domain" description="Histidine kinase" evidence="9">
    <location>
        <begin position="806"/>
        <end position="1018"/>
    </location>
</feature>
<keyword evidence="3 6" id="KW-0597">Phosphoprotein</keyword>
<gene>
    <name evidence="11" type="ORF">ACFODZ_13815</name>
</gene>
<dbReference type="Proteomes" id="UP001595533">
    <property type="component" value="Unassembled WGS sequence"/>
</dbReference>
<evidence type="ECO:0000313" key="11">
    <source>
        <dbReference type="EMBL" id="MFC3195325.1"/>
    </source>
</evidence>
<dbReference type="InterPro" id="IPR018060">
    <property type="entry name" value="HTH_AraC"/>
</dbReference>
<feature type="modified residue" description="4-aspartylphosphate" evidence="6">
    <location>
        <position position="1111"/>
    </location>
</feature>
<keyword evidence="11" id="KW-0067">ATP-binding</keyword>
<dbReference type="RefSeq" id="WP_157892833.1">
    <property type="nucleotide sequence ID" value="NZ_JBHRTS010000007.1"/>
</dbReference>
<dbReference type="InterPro" id="IPR011006">
    <property type="entry name" value="CheY-like_superfamily"/>
</dbReference>
<evidence type="ECO:0000259" key="8">
    <source>
        <dbReference type="PROSITE" id="PS01124"/>
    </source>
</evidence>
<dbReference type="SUPFAM" id="SSF47384">
    <property type="entry name" value="Homodimeric domain of signal transducing histidine kinase"/>
    <property type="match status" value="1"/>
</dbReference>
<dbReference type="Gene3D" id="3.30.565.10">
    <property type="entry name" value="Histidine kinase-like ATPase, C-terminal domain"/>
    <property type="match status" value="1"/>
</dbReference>
<dbReference type="SMART" id="SM00387">
    <property type="entry name" value="HATPase_c"/>
    <property type="match status" value="1"/>
</dbReference>
<feature type="domain" description="HTH araC/xylS-type" evidence="8">
    <location>
        <begin position="1211"/>
        <end position="1309"/>
    </location>
</feature>
<evidence type="ECO:0000256" key="5">
    <source>
        <dbReference type="ARBA" id="ARBA00023163"/>
    </source>
</evidence>
<reference evidence="12" key="1">
    <citation type="journal article" date="2019" name="Int. J. Syst. Evol. Microbiol.">
        <title>The Global Catalogue of Microorganisms (GCM) 10K type strain sequencing project: providing services to taxonomists for standard genome sequencing and annotation.</title>
        <authorList>
            <consortium name="The Broad Institute Genomics Platform"/>
            <consortium name="The Broad Institute Genome Sequencing Center for Infectious Disease"/>
            <person name="Wu L."/>
            <person name="Ma J."/>
        </authorList>
    </citation>
    <scope>NUCLEOTIDE SEQUENCE [LARGE SCALE GENOMIC DNA]</scope>
    <source>
        <strain evidence="12">KCTC 42953</strain>
    </source>
</reference>
<dbReference type="EC" id="2.7.13.3" evidence="2"/>
<sequence length="1310" mass="147133">MKRLFNALMFALVACPVIAQPNNQVLALNTIIKAALQTDDGFIWLATSTAVFRWDGHELLSLADLHGSDITTQINEIKTLIKDDQGQLWVGTQNNGVFKITGSTVQAIHRDDFAVQVHNKITQSNSWMWSVTNEGLLKFNESEWQFFDFSNNPLIKSDGYIMDIDASGDSIYILKTNQLIEFDTKQQLFITHHTPTVGLYRSLRVDEGFILASDQGVFHSTDLLAWESMIKDLADTMIRSTHRIDDQIWVITIFDGIKLYDAALNSVIRFSATAESFAQLSSNAVTDLFIDHSGLVWVLHFNGSVDTLDLKRQTFGLNQLSAGAICNLSESYLDMTEDDQHYWIASQSGIQKINKESGECERLNRDDSGLPVFASNVPTTIAHSPETGVLIGSSNGIHQINEADHIVLFNDDIRLINFINQSRDRWFTGGLDGLFLINTEAQQVERIPGSENTEFYDLTHSSFTEAWYFASNKGLYRFKGGQLMPLESINQQLGTSIVHAVYAHDDDLFVALAGMGLVQINLNTEHIKKWSDTVLGSERNSLEIIGFDDSLWIGTDDGLIRTRLNGTDIKRFTVDNGLQSNGFNRNAGFLSQSGQLFLGGVKGYNFFNPNEITFNQTPPLVNFTRLKRFNEPVLVAEKGGEFALNQDLNQTEKLELTHRDYVMAFEFAAMDFTDPDDNLYQHRLYPFEDKWNLTQANQRMATYTNLPSGQYELQIRASNNEGIWSDEPRILNITVLPPPWLTWWALTSYVLTALGLMYWYVQRKIKTNQRIAAMLRIEVVEKTKELSIQKQTVESLLVKKNELFSNVSHEFRTPLTLILGPIKELLTKQTDQADVKSLSMINRSANRLLSLVEQLLQIARVSDLDQVKTHAQTTHQQVAALVESFQHMASSKHINLQLSVNEPATIDVTDQYIDAVLGNLLSNAIKYTPSGGSVWVSASTSKDSLIICVKDTGAGLTAKQQQDIFKRFRRLDSHQAIEGIGIGLSVVEEVVMVNNGQITVDSELGVGSEFVVQVPLAEAVESQEQTHISTLVQQLQKESGEVEQVTAANGTSDTQTEDVTLNTVLVIEDNHDMRQHIADIISPHYNCLTAENGVKGVAAAIEQVPDVIISDVMMPEMDGFKVARIIRADERTSHIPLMLLTALNDKTSRIKGWRENVDAYMTKPFDRDELLIQLDNMLTIRDILKKKAGQDLFAGQAKSSSLPKKDQEFVDRLRSLIATHFADPMLSRVKLAGLMAVSDRQLQRKIKALIDQNPMDMLREFRLNQAKALLRDGYQVSLVADECGFNSLSYFSQCFKAQFGMSPKKFQQSQ</sequence>
<dbReference type="Gene3D" id="3.40.50.2300">
    <property type="match status" value="1"/>
</dbReference>
<dbReference type="InterPro" id="IPR036097">
    <property type="entry name" value="HisK_dim/P_sf"/>
</dbReference>
<dbReference type="InterPro" id="IPR003661">
    <property type="entry name" value="HisK_dim/P_dom"/>
</dbReference>
<keyword evidence="11" id="KW-0547">Nucleotide-binding</keyword>
<keyword evidence="4" id="KW-0805">Transcription regulation</keyword>
<dbReference type="EMBL" id="JBHRTS010000007">
    <property type="protein sequence ID" value="MFC3195325.1"/>
    <property type="molecule type" value="Genomic_DNA"/>
</dbReference>
<dbReference type="Gene3D" id="2.130.10.10">
    <property type="entry name" value="YVTN repeat-like/Quinoprotein amine dehydrogenase"/>
    <property type="match status" value="3"/>
</dbReference>
<dbReference type="SUPFAM" id="SSF55874">
    <property type="entry name" value="ATPase domain of HSP90 chaperone/DNA topoisomerase II/histidine kinase"/>
    <property type="match status" value="1"/>
</dbReference>
<dbReference type="CDD" id="cd00082">
    <property type="entry name" value="HisKA"/>
    <property type="match status" value="1"/>
</dbReference>
<dbReference type="PROSITE" id="PS01124">
    <property type="entry name" value="HTH_ARAC_FAMILY_2"/>
    <property type="match status" value="1"/>
</dbReference>
<name>A0ABV7JEN2_9GAMM</name>
<dbReference type="SUPFAM" id="SSF46689">
    <property type="entry name" value="Homeodomain-like"/>
    <property type="match status" value="1"/>
</dbReference>
<keyword evidence="5" id="KW-0804">Transcription</keyword>
<comment type="caution">
    <text evidence="11">The sequence shown here is derived from an EMBL/GenBank/DDBJ whole genome shotgun (WGS) entry which is preliminary data.</text>
</comment>
<dbReference type="InterPro" id="IPR005467">
    <property type="entry name" value="His_kinase_dom"/>
</dbReference>
<keyword evidence="7" id="KW-0732">Signal</keyword>
<dbReference type="PROSITE" id="PS51257">
    <property type="entry name" value="PROKAR_LIPOPROTEIN"/>
    <property type="match status" value="1"/>
</dbReference>
<dbReference type="Pfam" id="PF00072">
    <property type="entry name" value="Response_reg"/>
    <property type="match status" value="1"/>
</dbReference>
<dbReference type="Pfam" id="PF02518">
    <property type="entry name" value="HATPase_c"/>
    <property type="match status" value="1"/>
</dbReference>
<dbReference type="PROSITE" id="PS50109">
    <property type="entry name" value="HIS_KIN"/>
    <property type="match status" value="1"/>
</dbReference>
<dbReference type="SMART" id="SM00448">
    <property type="entry name" value="REC"/>
    <property type="match status" value="1"/>
</dbReference>
<dbReference type="Gene3D" id="1.10.10.60">
    <property type="entry name" value="Homeodomain-like"/>
    <property type="match status" value="1"/>
</dbReference>
<dbReference type="PRINTS" id="PR00344">
    <property type="entry name" value="BCTRLSENSOR"/>
</dbReference>
<feature type="signal peptide" evidence="7">
    <location>
        <begin position="1"/>
        <end position="19"/>
    </location>
</feature>
<dbReference type="InterPro" id="IPR009057">
    <property type="entry name" value="Homeodomain-like_sf"/>
</dbReference>
<evidence type="ECO:0000256" key="3">
    <source>
        <dbReference type="ARBA" id="ARBA00022553"/>
    </source>
</evidence>
<dbReference type="InterPro" id="IPR003594">
    <property type="entry name" value="HATPase_dom"/>
</dbReference>
<keyword evidence="12" id="KW-1185">Reference proteome</keyword>
<dbReference type="InterPro" id="IPR036890">
    <property type="entry name" value="HATPase_C_sf"/>
</dbReference>
<evidence type="ECO:0000256" key="1">
    <source>
        <dbReference type="ARBA" id="ARBA00000085"/>
    </source>
</evidence>
<evidence type="ECO:0000256" key="6">
    <source>
        <dbReference type="PROSITE-ProRule" id="PRU00169"/>
    </source>
</evidence>
<dbReference type="SUPFAM" id="SSF63829">
    <property type="entry name" value="Calcium-dependent phosphotriesterase"/>
    <property type="match status" value="1"/>
</dbReference>
<proteinExistence type="predicted"/>
<dbReference type="SUPFAM" id="SSF52172">
    <property type="entry name" value="CheY-like"/>
    <property type="match status" value="1"/>
</dbReference>
<evidence type="ECO:0000256" key="4">
    <source>
        <dbReference type="ARBA" id="ARBA00023015"/>
    </source>
</evidence>
<dbReference type="Pfam" id="PF07495">
    <property type="entry name" value="Y_Y_Y"/>
    <property type="match status" value="1"/>
</dbReference>
<dbReference type="SMART" id="SM00388">
    <property type="entry name" value="HisKA"/>
    <property type="match status" value="1"/>
</dbReference>
<dbReference type="PANTHER" id="PTHR43547:SF2">
    <property type="entry name" value="HYBRID SIGNAL TRANSDUCTION HISTIDINE KINASE C"/>
    <property type="match status" value="1"/>
</dbReference>
<evidence type="ECO:0000259" key="9">
    <source>
        <dbReference type="PROSITE" id="PS50109"/>
    </source>
</evidence>
<evidence type="ECO:0000256" key="2">
    <source>
        <dbReference type="ARBA" id="ARBA00012438"/>
    </source>
</evidence>
<evidence type="ECO:0000259" key="10">
    <source>
        <dbReference type="PROSITE" id="PS50110"/>
    </source>
</evidence>
<dbReference type="InterPro" id="IPR004358">
    <property type="entry name" value="Sig_transdc_His_kin-like_C"/>
</dbReference>